<feature type="region of interest" description="Disordered" evidence="1">
    <location>
        <begin position="1"/>
        <end position="59"/>
    </location>
</feature>
<evidence type="ECO:0000313" key="2">
    <source>
        <dbReference type="EMBL" id="KAK6352120.1"/>
    </source>
</evidence>
<protein>
    <submittedName>
        <fullName evidence="2">Uncharacterized protein</fullName>
    </submittedName>
</protein>
<proteinExistence type="predicted"/>
<gene>
    <name evidence="2" type="ORF">TWF730_008951</name>
</gene>
<organism evidence="2 3">
    <name type="scientific">Orbilia blumenaviensis</name>
    <dbReference type="NCBI Taxonomy" id="1796055"/>
    <lineage>
        <taxon>Eukaryota</taxon>
        <taxon>Fungi</taxon>
        <taxon>Dikarya</taxon>
        <taxon>Ascomycota</taxon>
        <taxon>Pezizomycotina</taxon>
        <taxon>Orbiliomycetes</taxon>
        <taxon>Orbiliales</taxon>
        <taxon>Orbiliaceae</taxon>
        <taxon>Orbilia</taxon>
    </lineage>
</organism>
<evidence type="ECO:0000256" key="1">
    <source>
        <dbReference type="SAM" id="MobiDB-lite"/>
    </source>
</evidence>
<evidence type="ECO:0000313" key="3">
    <source>
        <dbReference type="Proteomes" id="UP001373714"/>
    </source>
</evidence>
<name>A0AAV9UZA3_9PEZI</name>
<feature type="region of interest" description="Disordered" evidence="1">
    <location>
        <begin position="512"/>
        <end position="582"/>
    </location>
</feature>
<sequence>MSKLNIEQTEDSRLGSLQQQQQHEGGDRENGEITYKLPEDVEGAQAEEEPLLPTKPEDLPYPMELDFDFGTIFQTGNTGTDISQSDARILDSYRARNRSNISSHPVSTIVRDMVSKMKAWAADGHTPIQDRVLHIPYAWEVQIRTAMEAHTAPDIREWERTDQDLPELLRFLELTTYEYIARLKLSDPFAFNVIDEMETCIRIFLLQEDIDTRLRLFHYLASIGMETRYQAWFRNFIVSQRTAKVNLQSNEQITRMIHYYALDLGLSACVEVIKNPEVGTIYKRRESFDVLVDGTIRLLEPGFEKQYGFATIPSLEVPLSTPPKGVILQAGHKFSKIFFSKEGGQFGVPLGAFDIIEMKIERPRKRYDDEGLLVIDARFVGAIHNYLQEVVNTIMMLVGKMPGTNVRLQIQHGEEVADAVRAKLMSYLHNKNKEIDFEDDIMSLRQVDVFNTFWGLMCEVYTRSLAGRPYGHYPALIKAALHDHVIRIYSEMHSKQLVAIQPDSGVRMIQSAEELENSREPGSSTLEGAFGTPDATANNVSDESDQAVSGDILPDHLSTKRHISSSPPLLESRENDPGNTSR</sequence>
<feature type="compositionally biased region" description="Acidic residues" evidence="1">
    <location>
        <begin position="40"/>
        <end position="50"/>
    </location>
</feature>
<comment type="caution">
    <text evidence="2">The sequence shown here is derived from an EMBL/GenBank/DDBJ whole genome shotgun (WGS) entry which is preliminary data.</text>
</comment>
<reference evidence="2 3" key="1">
    <citation type="submission" date="2019-10" db="EMBL/GenBank/DDBJ databases">
        <authorList>
            <person name="Palmer J.M."/>
        </authorList>
    </citation>
    <scope>NUCLEOTIDE SEQUENCE [LARGE SCALE GENOMIC DNA]</scope>
    <source>
        <strain evidence="2 3">TWF730</strain>
    </source>
</reference>
<dbReference type="Proteomes" id="UP001373714">
    <property type="component" value="Unassembled WGS sequence"/>
</dbReference>
<keyword evidence="3" id="KW-1185">Reference proteome</keyword>
<accession>A0AAV9UZA3</accession>
<dbReference type="AlphaFoldDB" id="A0AAV9UZA3"/>
<dbReference type="EMBL" id="JAVHNS010000006">
    <property type="protein sequence ID" value="KAK6352120.1"/>
    <property type="molecule type" value="Genomic_DNA"/>
</dbReference>